<keyword evidence="2" id="KW-1185">Reference proteome</keyword>
<name>A0ACC1A581_9ROSI</name>
<proteinExistence type="predicted"/>
<comment type="caution">
    <text evidence="1">The sequence shown here is derived from an EMBL/GenBank/DDBJ whole genome shotgun (WGS) entry which is preliminary data.</text>
</comment>
<gene>
    <name evidence="1" type="ORF">Patl1_11356</name>
</gene>
<dbReference type="EMBL" id="CM047908">
    <property type="protein sequence ID" value="KAJ0081972.1"/>
    <property type="molecule type" value="Genomic_DNA"/>
</dbReference>
<reference evidence="2" key="1">
    <citation type="journal article" date="2023" name="G3 (Bethesda)">
        <title>Genome assembly and association tests identify interacting loci associated with vigor, precocity, and sex in interspecific pistachio rootstocks.</title>
        <authorList>
            <person name="Palmer W."/>
            <person name="Jacygrad E."/>
            <person name="Sagayaradj S."/>
            <person name="Cavanaugh K."/>
            <person name="Han R."/>
            <person name="Bertier L."/>
            <person name="Beede B."/>
            <person name="Kafkas S."/>
            <person name="Golino D."/>
            <person name="Preece J."/>
            <person name="Michelmore R."/>
        </authorList>
    </citation>
    <scope>NUCLEOTIDE SEQUENCE [LARGE SCALE GENOMIC DNA]</scope>
</reference>
<organism evidence="1 2">
    <name type="scientific">Pistacia atlantica</name>
    <dbReference type="NCBI Taxonomy" id="434234"/>
    <lineage>
        <taxon>Eukaryota</taxon>
        <taxon>Viridiplantae</taxon>
        <taxon>Streptophyta</taxon>
        <taxon>Embryophyta</taxon>
        <taxon>Tracheophyta</taxon>
        <taxon>Spermatophyta</taxon>
        <taxon>Magnoliopsida</taxon>
        <taxon>eudicotyledons</taxon>
        <taxon>Gunneridae</taxon>
        <taxon>Pentapetalae</taxon>
        <taxon>rosids</taxon>
        <taxon>malvids</taxon>
        <taxon>Sapindales</taxon>
        <taxon>Anacardiaceae</taxon>
        <taxon>Pistacia</taxon>
    </lineage>
</organism>
<sequence length="80" mass="8679">MGQCTAVPAEHFIPIDEKHVALRAIIVWPFDFEPSSSLSILWCGTGLLLICWSIVLAGRCPTLATLQAIGTEGKCEHIDS</sequence>
<accession>A0ACC1A581</accession>
<evidence type="ECO:0000313" key="2">
    <source>
        <dbReference type="Proteomes" id="UP001164250"/>
    </source>
</evidence>
<protein>
    <submittedName>
        <fullName evidence="1">Uncharacterized protein</fullName>
    </submittedName>
</protein>
<dbReference type="Proteomes" id="UP001164250">
    <property type="component" value="Chromosome 12"/>
</dbReference>
<evidence type="ECO:0000313" key="1">
    <source>
        <dbReference type="EMBL" id="KAJ0081972.1"/>
    </source>
</evidence>